<comment type="caution">
    <text evidence="10">The sequence shown here is derived from an EMBL/GenBank/DDBJ whole genome shotgun (WGS) entry which is preliminary data.</text>
</comment>
<evidence type="ECO:0000256" key="5">
    <source>
        <dbReference type="ARBA" id="ARBA00022989"/>
    </source>
</evidence>
<gene>
    <name evidence="10" type="ORF">ACFQ2K_04250</name>
</gene>
<feature type="transmembrane region" description="Helical" evidence="7">
    <location>
        <begin position="91"/>
        <end position="120"/>
    </location>
</feature>
<dbReference type="InterPro" id="IPR051393">
    <property type="entry name" value="ABC_transporter_permease"/>
</dbReference>
<dbReference type="Pfam" id="PF00528">
    <property type="entry name" value="BPD_transp_1"/>
    <property type="match status" value="1"/>
</dbReference>
<dbReference type="EMBL" id="JBHTGL010000005">
    <property type="protein sequence ID" value="MFD0622138.1"/>
    <property type="molecule type" value="Genomic_DNA"/>
</dbReference>
<dbReference type="SUPFAM" id="SSF161098">
    <property type="entry name" value="MetI-like"/>
    <property type="match status" value="1"/>
</dbReference>
<feature type="compositionally biased region" description="Basic residues" evidence="8">
    <location>
        <begin position="1"/>
        <end position="10"/>
    </location>
</feature>
<dbReference type="InterPro" id="IPR035906">
    <property type="entry name" value="MetI-like_sf"/>
</dbReference>
<feature type="transmembrane region" description="Helical" evidence="7">
    <location>
        <begin position="183"/>
        <end position="207"/>
    </location>
</feature>
<reference evidence="11" key="1">
    <citation type="journal article" date="2019" name="Int. J. Syst. Evol. Microbiol.">
        <title>The Global Catalogue of Microorganisms (GCM) 10K type strain sequencing project: providing services to taxonomists for standard genome sequencing and annotation.</title>
        <authorList>
            <consortium name="The Broad Institute Genomics Platform"/>
            <consortium name="The Broad Institute Genome Sequencing Center for Infectious Disease"/>
            <person name="Wu L."/>
            <person name="Ma J."/>
        </authorList>
    </citation>
    <scope>NUCLEOTIDE SEQUENCE [LARGE SCALE GENOMIC DNA]</scope>
    <source>
        <strain evidence="11">JCM 12607</strain>
    </source>
</reference>
<accession>A0ABW2WMQ3</accession>
<evidence type="ECO:0000259" key="9">
    <source>
        <dbReference type="PROSITE" id="PS50928"/>
    </source>
</evidence>
<comment type="similarity">
    <text evidence="7">Belongs to the binding-protein-dependent transport system permease family.</text>
</comment>
<evidence type="ECO:0000256" key="1">
    <source>
        <dbReference type="ARBA" id="ARBA00004651"/>
    </source>
</evidence>
<evidence type="ECO:0000256" key="6">
    <source>
        <dbReference type="ARBA" id="ARBA00023136"/>
    </source>
</evidence>
<feature type="transmembrane region" description="Helical" evidence="7">
    <location>
        <begin position="36"/>
        <end position="62"/>
    </location>
</feature>
<feature type="region of interest" description="Disordered" evidence="8">
    <location>
        <begin position="1"/>
        <end position="27"/>
    </location>
</feature>
<keyword evidence="5 7" id="KW-1133">Transmembrane helix</keyword>
<dbReference type="CDD" id="cd06261">
    <property type="entry name" value="TM_PBP2"/>
    <property type="match status" value="1"/>
</dbReference>
<comment type="subcellular location">
    <subcellularLocation>
        <location evidence="1 7">Cell membrane</location>
        <topology evidence="1 7">Multi-pass membrane protein</topology>
    </subcellularLocation>
</comment>
<dbReference type="PROSITE" id="PS50928">
    <property type="entry name" value="ABC_TM1"/>
    <property type="match status" value="1"/>
</dbReference>
<dbReference type="PANTHER" id="PTHR30193">
    <property type="entry name" value="ABC TRANSPORTER PERMEASE PROTEIN"/>
    <property type="match status" value="1"/>
</dbReference>
<dbReference type="Proteomes" id="UP001596915">
    <property type="component" value="Unassembled WGS sequence"/>
</dbReference>
<keyword evidence="2 7" id="KW-0813">Transport</keyword>
<evidence type="ECO:0000256" key="7">
    <source>
        <dbReference type="RuleBase" id="RU363032"/>
    </source>
</evidence>
<evidence type="ECO:0000313" key="10">
    <source>
        <dbReference type="EMBL" id="MFD0622138.1"/>
    </source>
</evidence>
<organism evidence="10 11">
    <name type="scientific">Streptomyces sanglieri</name>
    <dbReference type="NCBI Taxonomy" id="193460"/>
    <lineage>
        <taxon>Bacteria</taxon>
        <taxon>Bacillati</taxon>
        <taxon>Actinomycetota</taxon>
        <taxon>Actinomycetes</taxon>
        <taxon>Kitasatosporales</taxon>
        <taxon>Streptomycetaceae</taxon>
        <taxon>Streptomyces</taxon>
    </lineage>
</organism>
<feature type="transmembrane region" description="Helical" evidence="7">
    <location>
        <begin position="132"/>
        <end position="153"/>
    </location>
</feature>
<evidence type="ECO:0000256" key="8">
    <source>
        <dbReference type="SAM" id="MobiDB-lite"/>
    </source>
</evidence>
<keyword evidence="3" id="KW-1003">Cell membrane</keyword>
<evidence type="ECO:0000313" key="11">
    <source>
        <dbReference type="Proteomes" id="UP001596915"/>
    </source>
</evidence>
<sequence length="333" mass="36665">MSRAKTKTRAGSREDERQAAALPQSRRPRWQSRERLVGTFMALPSLIPLVLFALLPVAYVVFLSFTRYNGVTSPQWIGLDNYQLMFKDQSWWQAVLITLVFAVGQIVIGIPLSLLLATVLNSGIRGMGLFRGLFFLPYVISIAIIGIVFYFLLRPDNGVINGILQALNLISTDVDWLGSQGTALASLILVGVWSNFGINMVFFLVALQTVPKELLESAQLDGTNAIQRFRHVSLPLLAPITRVVVVLSIVFSLRSFDLVKTLTDGGPAGQTDVMYTYLFDYFFGTDRGSQYGYASALAVVASIIAAIVSLGYMAVSRDRAAREQTAIAKKGKR</sequence>
<keyword evidence="11" id="KW-1185">Reference proteome</keyword>
<evidence type="ECO:0000256" key="4">
    <source>
        <dbReference type="ARBA" id="ARBA00022692"/>
    </source>
</evidence>
<proteinExistence type="inferred from homology"/>
<dbReference type="Gene3D" id="1.10.3720.10">
    <property type="entry name" value="MetI-like"/>
    <property type="match status" value="1"/>
</dbReference>
<keyword evidence="6 7" id="KW-0472">Membrane</keyword>
<feature type="transmembrane region" description="Helical" evidence="7">
    <location>
        <begin position="291"/>
        <end position="315"/>
    </location>
</feature>
<evidence type="ECO:0000256" key="2">
    <source>
        <dbReference type="ARBA" id="ARBA00022448"/>
    </source>
</evidence>
<name>A0ABW2WMQ3_9ACTN</name>
<evidence type="ECO:0000256" key="3">
    <source>
        <dbReference type="ARBA" id="ARBA00022475"/>
    </source>
</evidence>
<feature type="transmembrane region" description="Helical" evidence="7">
    <location>
        <begin position="234"/>
        <end position="253"/>
    </location>
</feature>
<feature type="domain" description="ABC transmembrane type-1" evidence="9">
    <location>
        <begin position="95"/>
        <end position="312"/>
    </location>
</feature>
<dbReference type="InterPro" id="IPR000515">
    <property type="entry name" value="MetI-like"/>
</dbReference>
<protein>
    <submittedName>
        <fullName evidence="10">Carbohydrate ABC transporter permease</fullName>
    </submittedName>
</protein>
<keyword evidence="4 7" id="KW-0812">Transmembrane</keyword>
<dbReference type="PANTHER" id="PTHR30193:SF37">
    <property type="entry name" value="INNER MEMBRANE ABC TRANSPORTER PERMEASE PROTEIN YCJO"/>
    <property type="match status" value="1"/>
</dbReference>